<dbReference type="FunFam" id="2.60.40.420:FF:000049">
    <property type="entry name" value="Laccase"/>
    <property type="match status" value="1"/>
</dbReference>
<dbReference type="OrthoDB" id="2121828at2759"/>
<name>A0A803N546_CHEQI</name>
<evidence type="ECO:0000256" key="13">
    <source>
        <dbReference type="RuleBase" id="RU361119"/>
    </source>
</evidence>
<evidence type="ECO:0000256" key="10">
    <source>
        <dbReference type="ARBA" id="ARBA00023008"/>
    </source>
</evidence>
<dbReference type="EC" id="1.10.3.2" evidence="4 13"/>
<reference evidence="17" key="2">
    <citation type="submission" date="2021-03" db="UniProtKB">
        <authorList>
            <consortium name="EnsemblPlants"/>
        </authorList>
    </citation>
    <scope>IDENTIFICATION</scope>
</reference>
<dbReference type="InterPro" id="IPR017761">
    <property type="entry name" value="Laccase"/>
</dbReference>
<dbReference type="InterPro" id="IPR008972">
    <property type="entry name" value="Cupredoxin"/>
</dbReference>
<dbReference type="PANTHER" id="PTHR11709:SF474">
    <property type="entry name" value="LACCASE"/>
    <property type="match status" value="1"/>
</dbReference>
<dbReference type="FunFam" id="2.60.40.420:FF:000062">
    <property type="entry name" value="Laccase"/>
    <property type="match status" value="1"/>
</dbReference>
<keyword evidence="9 13" id="KW-0560">Oxidoreductase</keyword>
<sequence length="578" mass="63748">MATFHSLLIIALFSIACSMLSYNVSAATSTGITRHYKFDIKMQNVTRLCHTKSIVTVNGQFPGPRIVAREGDRLVIKVVNHVKNNITLHWHGIRQIRSGWADGPAYITQCPIQTGQTYVYNFTIVGQRGTLWWHAHISWLRSTLYGPIIILPKRGVPYPFPQPYKEVPLIFGEWWNADTEAVINQATKTGGGPNVSDAYTINGLPGLLYNCSAKDTSKLSVKPGKTYLLRLINAALNDDLFFSIANHTLTTVDVDAVYVKPFESNTIIITPGQTTNVLLKTKPTYPGATFLMMARPYATGSGTFDNSTVAGMLEYQHPKPSTSIKKLPLFKPTLPALNDTSFVANFTNKLRSLANVKYPVNVPKNVDRHFFFTVGLGTNPCPKNHTCQGPTNTTMFAASINNVSFVMPTKALLQSHFQRQSNGVFTANLPTSPLIPFNYTGTPPNNTNVIDGTKVVSIPFNTSVELVMQGTSILGAESHPLHLHGFNFFVVGQGFGNFDSKKDPAKYNLVDPVERNTVGVPAGGWVAIRFLADNPGVWFMHCHLEVHTSWGLKMAWVVEDGMLPNQKLPPPPADYPKC</sequence>
<dbReference type="InterPro" id="IPR034285">
    <property type="entry name" value="CuRO_2_LCC"/>
</dbReference>
<dbReference type="PROSITE" id="PS00079">
    <property type="entry name" value="MULTICOPPER_OXIDASE1"/>
    <property type="match status" value="1"/>
</dbReference>
<evidence type="ECO:0000313" key="18">
    <source>
        <dbReference type="Proteomes" id="UP000596660"/>
    </source>
</evidence>
<keyword evidence="5 13" id="KW-0052">Apoplast</keyword>
<dbReference type="Pfam" id="PF07732">
    <property type="entry name" value="Cu-oxidase_3"/>
    <property type="match status" value="1"/>
</dbReference>
<comment type="subcellular location">
    <subcellularLocation>
        <location evidence="2 13">Secreted</location>
        <location evidence="2 13">Extracellular space</location>
        <location evidence="2 13">Apoplast</location>
    </subcellularLocation>
</comment>
<reference evidence="17" key="1">
    <citation type="journal article" date="2017" name="Nature">
        <title>The genome of Chenopodium quinoa.</title>
        <authorList>
            <person name="Jarvis D.E."/>
            <person name="Ho Y.S."/>
            <person name="Lightfoot D.J."/>
            <person name="Schmoeckel S.M."/>
            <person name="Li B."/>
            <person name="Borm T.J.A."/>
            <person name="Ohyanagi H."/>
            <person name="Mineta K."/>
            <person name="Michell C.T."/>
            <person name="Saber N."/>
            <person name="Kharbatia N.M."/>
            <person name="Rupper R.R."/>
            <person name="Sharp A.R."/>
            <person name="Dally N."/>
            <person name="Boughton B.A."/>
            <person name="Woo Y.H."/>
            <person name="Gao G."/>
            <person name="Schijlen E.G.W.M."/>
            <person name="Guo X."/>
            <person name="Momin A.A."/>
            <person name="Negrao S."/>
            <person name="Al-Babili S."/>
            <person name="Gehring C."/>
            <person name="Roessner U."/>
            <person name="Jung C."/>
            <person name="Murphy K."/>
            <person name="Arold S.T."/>
            <person name="Gojobori T."/>
            <person name="van der Linden C.G."/>
            <person name="van Loo E.N."/>
            <person name="Jellen E.N."/>
            <person name="Maughan P.J."/>
            <person name="Tester M."/>
        </authorList>
    </citation>
    <scope>NUCLEOTIDE SEQUENCE [LARGE SCALE GENOMIC DNA]</scope>
    <source>
        <strain evidence="17">cv. PI 614886</strain>
    </source>
</reference>
<evidence type="ECO:0000256" key="8">
    <source>
        <dbReference type="ARBA" id="ARBA00022737"/>
    </source>
</evidence>
<dbReference type="EnsemblPlants" id="AUR62040719-RA">
    <property type="protein sequence ID" value="AUR62040719-RA:cds"/>
    <property type="gene ID" value="AUR62040719"/>
</dbReference>
<dbReference type="CDD" id="cd13875">
    <property type="entry name" value="CuRO_2_LCC_plant"/>
    <property type="match status" value="1"/>
</dbReference>
<dbReference type="GO" id="GO:0005507">
    <property type="term" value="F:copper ion binding"/>
    <property type="evidence" value="ECO:0007669"/>
    <property type="project" value="InterPro"/>
</dbReference>
<keyword evidence="11" id="KW-0325">Glycoprotein</keyword>
<dbReference type="InterPro" id="IPR033138">
    <property type="entry name" value="Cu_oxidase_CS"/>
</dbReference>
<dbReference type="GeneID" id="110722324"/>
<dbReference type="RefSeq" id="XP_021757290.1">
    <property type="nucleotide sequence ID" value="XM_021901598.1"/>
</dbReference>
<keyword evidence="10 13" id="KW-0186">Copper</keyword>
<keyword evidence="12 13" id="KW-0439">Lignin degradation</keyword>
<feature type="domain" description="Plastocyanin-like" evidence="15">
    <location>
        <begin position="435"/>
        <end position="560"/>
    </location>
</feature>
<dbReference type="CDD" id="cd13849">
    <property type="entry name" value="CuRO_1_LCC_plant"/>
    <property type="match status" value="1"/>
</dbReference>
<dbReference type="InterPro" id="IPR002355">
    <property type="entry name" value="Cu_oxidase_Cu_BS"/>
</dbReference>
<dbReference type="KEGG" id="cqi:110722324"/>
<dbReference type="CDD" id="cd13897">
    <property type="entry name" value="CuRO_3_LCC_plant"/>
    <property type="match status" value="1"/>
</dbReference>
<evidence type="ECO:0000256" key="1">
    <source>
        <dbReference type="ARBA" id="ARBA00000349"/>
    </source>
</evidence>
<keyword evidence="8 13" id="KW-0677">Repeat</keyword>
<dbReference type="GO" id="GO:0046274">
    <property type="term" value="P:lignin catabolic process"/>
    <property type="evidence" value="ECO:0007669"/>
    <property type="project" value="UniProtKB-KW"/>
</dbReference>
<organism evidence="17 18">
    <name type="scientific">Chenopodium quinoa</name>
    <name type="common">Quinoa</name>
    <dbReference type="NCBI Taxonomy" id="63459"/>
    <lineage>
        <taxon>Eukaryota</taxon>
        <taxon>Viridiplantae</taxon>
        <taxon>Streptophyta</taxon>
        <taxon>Embryophyta</taxon>
        <taxon>Tracheophyta</taxon>
        <taxon>Spermatophyta</taxon>
        <taxon>Magnoliopsida</taxon>
        <taxon>eudicotyledons</taxon>
        <taxon>Gunneridae</taxon>
        <taxon>Pentapetalae</taxon>
        <taxon>Caryophyllales</taxon>
        <taxon>Chenopodiaceae</taxon>
        <taxon>Chenopodioideae</taxon>
        <taxon>Atripliceae</taxon>
        <taxon>Chenopodium</taxon>
    </lineage>
</organism>
<protein>
    <recommendedName>
        <fullName evidence="4 13">Laccase</fullName>
        <ecNumber evidence="4 13">1.10.3.2</ecNumber>
    </recommendedName>
    <alternativeName>
        <fullName evidence="13">Benzenediol:oxygen oxidoreductase</fullName>
    </alternativeName>
    <alternativeName>
        <fullName evidence="13">Diphenol oxidase</fullName>
    </alternativeName>
    <alternativeName>
        <fullName evidence="13">Urishiol oxidase</fullName>
    </alternativeName>
</protein>
<feature type="signal peptide" evidence="13">
    <location>
        <begin position="1"/>
        <end position="26"/>
    </location>
</feature>
<evidence type="ECO:0000256" key="7">
    <source>
        <dbReference type="ARBA" id="ARBA00022723"/>
    </source>
</evidence>
<dbReference type="Gene3D" id="2.60.40.420">
    <property type="entry name" value="Cupredoxins - blue copper proteins"/>
    <property type="match status" value="3"/>
</dbReference>
<keyword evidence="6 13" id="KW-0964">Secreted</keyword>
<evidence type="ECO:0000256" key="11">
    <source>
        <dbReference type="ARBA" id="ARBA00023180"/>
    </source>
</evidence>
<dbReference type="Gramene" id="AUR62040719-RA">
    <property type="protein sequence ID" value="AUR62040719-RA:cds"/>
    <property type="gene ID" value="AUR62040719"/>
</dbReference>
<dbReference type="PANTHER" id="PTHR11709">
    <property type="entry name" value="MULTI-COPPER OXIDASE"/>
    <property type="match status" value="1"/>
</dbReference>
<dbReference type="Pfam" id="PF07731">
    <property type="entry name" value="Cu-oxidase_2"/>
    <property type="match status" value="1"/>
</dbReference>
<evidence type="ECO:0000313" key="17">
    <source>
        <dbReference type="EnsemblPlants" id="AUR62040719-RA:cds"/>
    </source>
</evidence>
<accession>A0A803N546</accession>
<dbReference type="GO" id="GO:0052716">
    <property type="term" value="F:hydroquinone:oxygen oxidoreductase activity"/>
    <property type="evidence" value="ECO:0007669"/>
    <property type="project" value="UniProtKB-EC"/>
</dbReference>
<evidence type="ECO:0000256" key="2">
    <source>
        <dbReference type="ARBA" id="ARBA00004271"/>
    </source>
</evidence>
<dbReference type="SUPFAM" id="SSF49503">
    <property type="entry name" value="Cupredoxins"/>
    <property type="match status" value="3"/>
</dbReference>
<dbReference type="InterPro" id="IPR011707">
    <property type="entry name" value="Cu-oxidase-like_N"/>
</dbReference>
<keyword evidence="13" id="KW-0732">Signal</keyword>
<comment type="cofactor">
    <cofactor evidence="13">
        <name>Cu cation</name>
        <dbReference type="ChEBI" id="CHEBI:23378"/>
    </cofactor>
    <text evidence="13">Binds 4 Cu cations per monomer.</text>
</comment>
<gene>
    <name evidence="17" type="primary">LOC110722324</name>
</gene>
<dbReference type="Proteomes" id="UP000596660">
    <property type="component" value="Unplaced"/>
</dbReference>
<evidence type="ECO:0000256" key="6">
    <source>
        <dbReference type="ARBA" id="ARBA00022525"/>
    </source>
</evidence>
<comment type="catalytic activity">
    <reaction evidence="1 13">
        <text>4 hydroquinone + O2 = 4 benzosemiquinone + 2 H2O</text>
        <dbReference type="Rhea" id="RHEA:11276"/>
        <dbReference type="ChEBI" id="CHEBI:15377"/>
        <dbReference type="ChEBI" id="CHEBI:15379"/>
        <dbReference type="ChEBI" id="CHEBI:17594"/>
        <dbReference type="ChEBI" id="CHEBI:17977"/>
        <dbReference type="EC" id="1.10.3.2"/>
    </reaction>
</comment>
<evidence type="ECO:0000259" key="14">
    <source>
        <dbReference type="Pfam" id="PF00394"/>
    </source>
</evidence>
<evidence type="ECO:0000256" key="5">
    <source>
        <dbReference type="ARBA" id="ARBA00022523"/>
    </source>
</evidence>
<dbReference type="InterPro" id="IPR011706">
    <property type="entry name" value="Cu-oxidase_C"/>
</dbReference>
<dbReference type="NCBIfam" id="TIGR03389">
    <property type="entry name" value="laccase"/>
    <property type="match status" value="1"/>
</dbReference>
<dbReference type="InterPro" id="IPR001117">
    <property type="entry name" value="Cu-oxidase_2nd"/>
</dbReference>
<comment type="similarity">
    <text evidence="3 13">Belongs to the multicopper oxidase family.</text>
</comment>
<evidence type="ECO:0000259" key="15">
    <source>
        <dbReference type="Pfam" id="PF07731"/>
    </source>
</evidence>
<dbReference type="AlphaFoldDB" id="A0A803N546"/>
<evidence type="ECO:0000256" key="3">
    <source>
        <dbReference type="ARBA" id="ARBA00010609"/>
    </source>
</evidence>
<evidence type="ECO:0000259" key="16">
    <source>
        <dbReference type="Pfam" id="PF07732"/>
    </source>
</evidence>
<dbReference type="Pfam" id="PF00394">
    <property type="entry name" value="Cu-oxidase"/>
    <property type="match status" value="1"/>
</dbReference>
<keyword evidence="18" id="KW-1185">Reference proteome</keyword>
<dbReference type="InterPro" id="IPR045087">
    <property type="entry name" value="Cu-oxidase_fam"/>
</dbReference>
<feature type="chain" id="PRO_5031610530" description="Laccase" evidence="13">
    <location>
        <begin position="27"/>
        <end position="578"/>
    </location>
</feature>
<evidence type="ECO:0000256" key="12">
    <source>
        <dbReference type="ARBA" id="ARBA00023185"/>
    </source>
</evidence>
<evidence type="ECO:0000256" key="9">
    <source>
        <dbReference type="ARBA" id="ARBA00023002"/>
    </source>
</evidence>
<feature type="domain" description="Plastocyanin-like" evidence="16">
    <location>
        <begin position="40"/>
        <end position="153"/>
    </location>
</feature>
<keyword evidence="7 13" id="KW-0479">Metal-binding</keyword>
<proteinExistence type="inferred from homology"/>
<comment type="function">
    <text evidence="13">Lignin degradation and detoxification of lignin-derived products.</text>
</comment>
<evidence type="ECO:0000256" key="4">
    <source>
        <dbReference type="ARBA" id="ARBA00012297"/>
    </source>
</evidence>
<dbReference type="GO" id="GO:0048046">
    <property type="term" value="C:apoplast"/>
    <property type="evidence" value="ECO:0007669"/>
    <property type="project" value="UniProtKB-SubCell"/>
</dbReference>
<dbReference type="OMA" id="WAMNNIT"/>
<dbReference type="InterPro" id="IPR034288">
    <property type="entry name" value="CuRO_1_LCC"/>
</dbReference>
<feature type="domain" description="Plastocyanin-like" evidence="14">
    <location>
        <begin position="166"/>
        <end position="317"/>
    </location>
</feature>
<dbReference type="InterPro" id="IPR034289">
    <property type="entry name" value="CuRO_3_LCC"/>
</dbReference>
<dbReference type="PROSITE" id="PS00080">
    <property type="entry name" value="MULTICOPPER_OXIDASE2"/>
    <property type="match status" value="1"/>
</dbReference>